<sequence>MAQVLARKAGDAGLIPAHIFSIMYPMTAQEYLEHRLQTCSQYSLTEYEKQLASENLKDFLFTQLTRKKFRRWKLSDIARERLIGVLEYCIPKKLPLLVRFRFGGYKLWRMPTTPGVDWAKFFAIAHYAAYLAPVLAAYEPGVKLLFMSDDVFVEPMDNVSKSSTESYYQSFLTLLQEFKKYTQKNFDIEIIRHSSLYASEEALQKELDEKIQEIEPIWKEKMTPEKLKTSLAISASTIKRDGVKDLTGLTEAEKEKFVERGVLFHEALVKVPTIRAFSDNNPAMFSISCGL</sequence>
<accession>A0A2H0YS13</accession>
<dbReference type="AlphaFoldDB" id="A0A2H0YS13"/>
<name>A0A2H0YS13_9BACT</name>
<feature type="non-terminal residue" evidence="1">
    <location>
        <position position="291"/>
    </location>
</feature>
<protein>
    <submittedName>
        <fullName evidence="1">Uncharacterized protein</fullName>
    </submittedName>
</protein>
<dbReference type="EMBL" id="PEXV01000129">
    <property type="protein sequence ID" value="PIS41285.1"/>
    <property type="molecule type" value="Genomic_DNA"/>
</dbReference>
<reference evidence="2" key="1">
    <citation type="submission" date="2017-09" db="EMBL/GenBank/DDBJ databases">
        <title>Depth-based differentiation of microbial function through sediment-hosted aquifers and enrichment of novel symbionts in the deep terrestrial subsurface.</title>
        <authorList>
            <person name="Probst A.J."/>
            <person name="Ladd B."/>
            <person name="Jarett J.K."/>
            <person name="Geller-Mcgrath D.E."/>
            <person name="Sieber C.M.K."/>
            <person name="Emerson J.B."/>
            <person name="Anantharaman K."/>
            <person name="Thomas B.C."/>
            <person name="Malmstrom R."/>
            <person name="Stieglmeier M."/>
            <person name="Klingl A."/>
            <person name="Woyke T."/>
            <person name="Ryan C.M."/>
            <person name="Banfield J.F."/>
        </authorList>
    </citation>
    <scope>NUCLEOTIDE SEQUENCE [LARGE SCALE GENOMIC DNA]</scope>
</reference>
<comment type="caution">
    <text evidence="1">The sequence shown here is derived from an EMBL/GenBank/DDBJ whole genome shotgun (WGS) entry which is preliminary data.</text>
</comment>
<proteinExistence type="predicted"/>
<evidence type="ECO:0000313" key="2">
    <source>
        <dbReference type="Proteomes" id="UP000228711"/>
    </source>
</evidence>
<gene>
    <name evidence="1" type="ORF">COT25_03905</name>
</gene>
<organism evidence="1 2">
    <name type="scientific">Candidatus Kerfeldbacteria bacterium CG08_land_8_20_14_0_20_42_7</name>
    <dbReference type="NCBI Taxonomy" id="2014245"/>
    <lineage>
        <taxon>Bacteria</taxon>
        <taxon>Candidatus Kerfeldiibacteriota</taxon>
    </lineage>
</organism>
<dbReference type="Proteomes" id="UP000228711">
    <property type="component" value="Unassembled WGS sequence"/>
</dbReference>
<evidence type="ECO:0000313" key="1">
    <source>
        <dbReference type="EMBL" id="PIS41285.1"/>
    </source>
</evidence>